<feature type="domain" description="G-patch" evidence="9">
    <location>
        <begin position="85"/>
        <end position="111"/>
    </location>
</feature>
<sequence length="229" mass="25837">METSSAEIEATIRDLESNLNELKELLLLAPDEQDLKQCVQDLEELVAMHHEQLIEATKRELEAADSVKVNQSDLTFESAEGLALGEGLGKSKEGIINPIEVRLIKQGVSLDYISTNGKKVKPSKPKPEPKPDGFFDFLNSSLNTTSNNRHQNKNVALFNLERELAVVEKELVKARQSLTRNEGKDPAMASRFRAKVRALEANCEELRRRERELGDGLKKERGRKQMLKF</sequence>
<evidence type="ECO:0000259" key="9">
    <source>
        <dbReference type="Pfam" id="PF01585"/>
    </source>
</evidence>
<evidence type="ECO:0000256" key="5">
    <source>
        <dbReference type="ARBA" id="ARBA00023125"/>
    </source>
</evidence>
<protein>
    <submittedName>
        <fullName evidence="10">8467_t:CDS:1</fullName>
    </submittedName>
</protein>
<accession>A0A9N9CRU4</accession>
<dbReference type="GO" id="GO:0005634">
    <property type="term" value="C:nucleus"/>
    <property type="evidence" value="ECO:0007669"/>
    <property type="project" value="UniProtKB-SubCell"/>
</dbReference>
<keyword evidence="2" id="KW-0479">Metal-binding</keyword>
<evidence type="ECO:0000256" key="1">
    <source>
        <dbReference type="ARBA" id="ARBA00004123"/>
    </source>
</evidence>
<reference evidence="10" key="1">
    <citation type="submission" date="2021-06" db="EMBL/GenBank/DDBJ databases">
        <authorList>
            <person name="Kallberg Y."/>
            <person name="Tangrot J."/>
            <person name="Rosling A."/>
        </authorList>
    </citation>
    <scope>NUCLEOTIDE SEQUENCE</scope>
    <source>
        <strain evidence="10">IA702</strain>
    </source>
</reference>
<dbReference type="Proteomes" id="UP000789572">
    <property type="component" value="Unassembled WGS sequence"/>
</dbReference>
<name>A0A9N9CRU4_9GLOM</name>
<feature type="region of interest" description="Disordered" evidence="8">
    <location>
        <begin position="116"/>
        <end position="135"/>
    </location>
</feature>
<evidence type="ECO:0000313" key="11">
    <source>
        <dbReference type="Proteomes" id="UP000789572"/>
    </source>
</evidence>
<evidence type="ECO:0000256" key="6">
    <source>
        <dbReference type="ARBA" id="ARBA00023242"/>
    </source>
</evidence>
<dbReference type="PANTHER" id="PTHR46297">
    <property type="entry name" value="ZINC FINGER CCCH-TYPE WITH G PATCH DOMAIN-CONTAINING PROTEIN"/>
    <property type="match status" value="1"/>
</dbReference>
<evidence type="ECO:0000256" key="3">
    <source>
        <dbReference type="ARBA" id="ARBA00022771"/>
    </source>
</evidence>
<keyword evidence="7" id="KW-0175">Coiled coil</keyword>
<evidence type="ECO:0000256" key="4">
    <source>
        <dbReference type="ARBA" id="ARBA00022833"/>
    </source>
</evidence>
<dbReference type="Pfam" id="PF01585">
    <property type="entry name" value="G-patch"/>
    <property type="match status" value="1"/>
</dbReference>
<evidence type="ECO:0000313" key="10">
    <source>
        <dbReference type="EMBL" id="CAG8612022.1"/>
    </source>
</evidence>
<comment type="caution">
    <text evidence="10">The sequence shown here is derived from an EMBL/GenBank/DDBJ whole genome shotgun (WGS) entry which is preliminary data.</text>
</comment>
<keyword evidence="6" id="KW-0539">Nucleus</keyword>
<evidence type="ECO:0000256" key="8">
    <source>
        <dbReference type="SAM" id="MobiDB-lite"/>
    </source>
</evidence>
<feature type="coiled-coil region" evidence="7">
    <location>
        <begin position="157"/>
        <end position="216"/>
    </location>
</feature>
<dbReference type="EMBL" id="CAJVPJ010002061">
    <property type="protein sequence ID" value="CAG8612022.1"/>
    <property type="molecule type" value="Genomic_DNA"/>
</dbReference>
<dbReference type="AlphaFoldDB" id="A0A9N9CRU4"/>
<keyword evidence="5" id="KW-0238">DNA-binding</keyword>
<keyword evidence="3" id="KW-0863">Zinc-finger</keyword>
<feature type="coiled-coil region" evidence="7">
    <location>
        <begin position="5"/>
        <end position="59"/>
    </location>
</feature>
<keyword evidence="11" id="KW-1185">Reference proteome</keyword>
<dbReference type="OrthoDB" id="4822at2759"/>
<evidence type="ECO:0000256" key="2">
    <source>
        <dbReference type="ARBA" id="ARBA00022723"/>
    </source>
</evidence>
<dbReference type="PANTHER" id="PTHR46297:SF1">
    <property type="entry name" value="ZINC FINGER CCCH-TYPE WITH G PATCH DOMAIN-CONTAINING PROTEIN"/>
    <property type="match status" value="1"/>
</dbReference>
<gene>
    <name evidence="10" type="ORF">POCULU_LOCUS7995</name>
</gene>
<evidence type="ECO:0000256" key="7">
    <source>
        <dbReference type="SAM" id="Coils"/>
    </source>
</evidence>
<organism evidence="10 11">
    <name type="scientific">Paraglomus occultum</name>
    <dbReference type="NCBI Taxonomy" id="144539"/>
    <lineage>
        <taxon>Eukaryota</taxon>
        <taxon>Fungi</taxon>
        <taxon>Fungi incertae sedis</taxon>
        <taxon>Mucoromycota</taxon>
        <taxon>Glomeromycotina</taxon>
        <taxon>Glomeromycetes</taxon>
        <taxon>Paraglomerales</taxon>
        <taxon>Paraglomeraceae</taxon>
        <taxon>Paraglomus</taxon>
    </lineage>
</organism>
<proteinExistence type="predicted"/>
<dbReference type="GO" id="GO:0008270">
    <property type="term" value="F:zinc ion binding"/>
    <property type="evidence" value="ECO:0007669"/>
    <property type="project" value="UniProtKB-KW"/>
</dbReference>
<dbReference type="InterPro" id="IPR000467">
    <property type="entry name" value="G_patch_dom"/>
</dbReference>
<keyword evidence="4" id="KW-0862">Zinc</keyword>
<dbReference type="GO" id="GO:0001227">
    <property type="term" value="F:DNA-binding transcription repressor activity, RNA polymerase II-specific"/>
    <property type="evidence" value="ECO:0007669"/>
    <property type="project" value="TreeGrafter"/>
</dbReference>
<dbReference type="GO" id="GO:0000978">
    <property type="term" value="F:RNA polymerase II cis-regulatory region sequence-specific DNA binding"/>
    <property type="evidence" value="ECO:0007669"/>
    <property type="project" value="TreeGrafter"/>
</dbReference>
<comment type="subcellular location">
    <subcellularLocation>
        <location evidence="1">Nucleus</location>
    </subcellularLocation>
</comment>